<comment type="similarity">
    <text evidence="1">Belongs to the neutral ceramidase family.</text>
</comment>
<evidence type="ECO:0000313" key="3">
    <source>
        <dbReference type="EMBL" id="UZE96057.1"/>
    </source>
</evidence>
<keyword evidence="1" id="KW-0378">Hydrolase</keyword>
<dbReference type="PANTHER" id="PTHR12670:SF1">
    <property type="entry name" value="NEUTRAL CERAMIDASE"/>
    <property type="match status" value="1"/>
</dbReference>
<dbReference type="PANTHER" id="PTHR12670">
    <property type="entry name" value="CERAMIDASE"/>
    <property type="match status" value="1"/>
</dbReference>
<dbReference type="EMBL" id="CP100390">
    <property type="protein sequence ID" value="UZE96057.1"/>
    <property type="molecule type" value="Genomic_DNA"/>
</dbReference>
<keyword evidence="1" id="KW-0443">Lipid metabolism</keyword>
<feature type="domain" description="Neutral/alkaline non-lysosomal ceramidase N-terminal" evidence="2">
    <location>
        <begin position="38"/>
        <end position="299"/>
    </location>
</feature>
<proteinExistence type="inferred from homology"/>
<comment type="catalytic activity">
    <reaction evidence="1">
        <text>an N-acylsphing-4-enine + H2O = sphing-4-enine + a fatty acid</text>
        <dbReference type="Rhea" id="RHEA:20856"/>
        <dbReference type="ChEBI" id="CHEBI:15377"/>
        <dbReference type="ChEBI" id="CHEBI:28868"/>
        <dbReference type="ChEBI" id="CHEBI:52639"/>
        <dbReference type="ChEBI" id="CHEBI:57756"/>
        <dbReference type="EC" id="3.5.1.23"/>
    </reaction>
</comment>
<protein>
    <recommendedName>
        <fullName evidence="1">Neutral ceramidase</fullName>
        <ecNumber evidence="1">3.5.1.23</ecNumber>
    </recommendedName>
</protein>
<dbReference type="PROSITE" id="PS51257">
    <property type="entry name" value="PROKAR_LIPOPROTEIN"/>
    <property type="match status" value="1"/>
</dbReference>
<organism evidence="3 4">
    <name type="scientific">Alkalimarinus alittae</name>
    <dbReference type="NCBI Taxonomy" id="2961619"/>
    <lineage>
        <taxon>Bacteria</taxon>
        <taxon>Pseudomonadati</taxon>
        <taxon>Pseudomonadota</taxon>
        <taxon>Gammaproteobacteria</taxon>
        <taxon>Alteromonadales</taxon>
        <taxon>Alteromonadaceae</taxon>
        <taxon>Alkalimarinus</taxon>
    </lineage>
</organism>
<accession>A0ABY6N1R8</accession>
<sequence>MLRSPLLVLFCFLVACTEQKSFSVQNIQPLTLAPPAHFMAGAATADITPPPGYLPRAGYALWSNIGEGFRTRLYARVYYLRDSDGDSHLIVQTDLTAGSRILHTRLGEFLAQHTDISTSNITITATHTHSAPGQILGSQFYNKHISHQSGFASGYFDFVFNQISNAAIEAYQQQRPAKLATGKVDIWGLTRNRSIQAHIENDNVENKSITDNRTFHRVNPSLYMVRIDSLNENNEYEPLGAFASFSIHGTALPQQETLFNADVWAYIHKDWERFIARTYDLSRAIHVSAFEGAHADTAPAQRFGMGGYIEARRIGQGVAKKVTALYQQLDDQLTDQVDIASAIRHVNLRENNIIDGYEICKDAAAGMTLAAAPQEHTSPVIGYLPFFKEGSRRWGSEEDNCQGRKRILGFSLLQPIFEPKDSFPDYVLFQLVKINDLVMVPLPFEFTTESGYRLSNAIKQSFIEADKPIKHVMISSLAGGYTGYVTTPEEYGRQYYEGGHTIYGKQTLPYLTAQSSKLAHDMLNSKDPVIALPAQWQYSFEVKRFLPQSTRASGHRSVLQSPTYIHASTNLEGQWTFSWLDVNASKIELHRPLLSIETRLNKEEWAPLEIDGVAVNDDGYDMAIRINETDAGNGMAEYSAYWFNPLFDGEQRQYRFAVEPRGQQAIFYSPAFN</sequence>
<evidence type="ECO:0000313" key="4">
    <source>
        <dbReference type="Proteomes" id="UP001163739"/>
    </source>
</evidence>
<gene>
    <name evidence="3" type="ORF">NKI27_18735</name>
</gene>
<dbReference type="Pfam" id="PF04734">
    <property type="entry name" value="Ceramidase_alk"/>
    <property type="match status" value="2"/>
</dbReference>
<keyword evidence="1" id="KW-0746">Sphingolipid metabolism</keyword>
<reference evidence="3" key="1">
    <citation type="submission" date="2022-06" db="EMBL/GenBank/DDBJ databases">
        <title>Alkalimarinus sp. nov., isolated from gut of a Alitta virens.</title>
        <authorList>
            <person name="Yang A.I."/>
            <person name="Shin N.-R."/>
        </authorList>
    </citation>
    <scope>NUCLEOTIDE SEQUENCE</scope>
    <source>
        <strain evidence="3">A2M4</strain>
    </source>
</reference>
<feature type="domain" description="Neutral/alkaline non-lysosomal ceramidase N-terminal" evidence="2">
    <location>
        <begin position="392"/>
        <end position="509"/>
    </location>
</feature>
<dbReference type="EC" id="3.5.1.23" evidence="1"/>
<evidence type="ECO:0000259" key="2">
    <source>
        <dbReference type="Pfam" id="PF04734"/>
    </source>
</evidence>
<keyword evidence="4" id="KW-1185">Reference proteome</keyword>
<name>A0ABY6N1R8_9ALTE</name>
<evidence type="ECO:0000256" key="1">
    <source>
        <dbReference type="RuleBase" id="RU366019"/>
    </source>
</evidence>
<dbReference type="RefSeq" id="WP_265047542.1">
    <property type="nucleotide sequence ID" value="NZ_CP100390.1"/>
</dbReference>
<dbReference type="InterPro" id="IPR031329">
    <property type="entry name" value="NEUT/ALK_ceramidase_N"/>
</dbReference>
<dbReference type="Proteomes" id="UP001163739">
    <property type="component" value="Chromosome"/>
</dbReference>
<dbReference type="InterPro" id="IPR006823">
    <property type="entry name" value="Ceramidase_alk"/>
</dbReference>